<evidence type="ECO:0000313" key="2">
    <source>
        <dbReference type="Proteomes" id="UP001595851"/>
    </source>
</evidence>
<reference evidence="2" key="1">
    <citation type="journal article" date="2019" name="Int. J. Syst. Evol. Microbiol.">
        <title>The Global Catalogue of Microorganisms (GCM) 10K type strain sequencing project: providing services to taxonomists for standard genome sequencing and annotation.</title>
        <authorList>
            <consortium name="The Broad Institute Genomics Platform"/>
            <consortium name="The Broad Institute Genome Sequencing Center for Infectious Disease"/>
            <person name="Wu L."/>
            <person name="Ma J."/>
        </authorList>
    </citation>
    <scope>NUCLEOTIDE SEQUENCE [LARGE SCALE GENOMIC DNA]</scope>
    <source>
        <strain evidence="2">TBRC 1276</strain>
    </source>
</reference>
<organism evidence="1 2">
    <name type="scientific">Nonomuraea purpurea</name>
    <dbReference type="NCBI Taxonomy" id="1849276"/>
    <lineage>
        <taxon>Bacteria</taxon>
        <taxon>Bacillati</taxon>
        <taxon>Actinomycetota</taxon>
        <taxon>Actinomycetes</taxon>
        <taxon>Streptosporangiales</taxon>
        <taxon>Streptosporangiaceae</taxon>
        <taxon>Nonomuraea</taxon>
    </lineage>
</organism>
<proteinExistence type="predicted"/>
<dbReference type="RefSeq" id="WP_379526688.1">
    <property type="nucleotide sequence ID" value="NZ_JBHSBI010000002.1"/>
</dbReference>
<evidence type="ECO:0008006" key="3">
    <source>
        <dbReference type="Google" id="ProtNLM"/>
    </source>
</evidence>
<protein>
    <recommendedName>
        <fullName evidence="3">GIY-YIG nuclease family protein</fullName>
    </recommendedName>
</protein>
<dbReference type="Proteomes" id="UP001595851">
    <property type="component" value="Unassembled WGS sequence"/>
</dbReference>
<keyword evidence="2" id="KW-1185">Reference proteome</keyword>
<comment type="caution">
    <text evidence="1">The sequence shown here is derived from an EMBL/GenBank/DDBJ whole genome shotgun (WGS) entry which is preliminary data.</text>
</comment>
<accession>A0ABV8G1M2</accession>
<dbReference type="EMBL" id="JBHSBI010000002">
    <property type="protein sequence ID" value="MFC4006547.1"/>
    <property type="molecule type" value="Genomic_DNA"/>
</dbReference>
<gene>
    <name evidence="1" type="ORF">ACFOY2_04900</name>
</gene>
<sequence>MTAFTPRDMEREQREKHRQEWEHHVYVIEFASATVKVGQAKQAHKRLSEHAKSAARHGDSVTRSWFSDPHIGYQENERALIDFCAERWPRTTGVEYFQGANFDLVIQYALGLPVVRLTPAELDGLVARTKAMYRSSEERLSRSAARARLNQLGDRLAIVGALYNDANAPGALSMALDLGKQMMANAIMPWSETDPTVAERYLIGRGIAPADACQMARAFEIEMCAIYAFTRDDVPTAFEDIARLADEIVQALPLDPPGWPELPLEGA</sequence>
<name>A0ABV8G1M2_9ACTN</name>
<evidence type="ECO:0000313" key="1">
    <source>
        <dbReference type="EMBL" id="MFC4006547.1"/>
    </source>
</evidence>